<accession>A0A2C5XY49</accession>
<feature type="compositionally biased region" description="Low complexity" evidence="1">
    <location>
        <begin position="54"/>
        <end position="67"/>
    </location>
</feature>
<feature type="compositionally biased region" description="Basic residues" evidence="1">
    <location>
        <begin position="68"/>
        <end position="79"/>
    </location>
</feature>
<protein>
    <submittedName>
        <fullName evidence="2">Uncharacterized protein</fullName>
    </submittedName>
</protein>
<comment type="caution">
    <text evidence="2">The sequence shown here is derived from an EMBL/GenBank/DDBJ whole genome shotgun (WGS) entry which is preliminary data.</text>
</comment>
<reference evidence="2 3" key="1">
    <citation type="submission" date="2017-06" db="EMBL/GenBank/DDBJ databases">
        <title>Ant-infecting Ophiocordyceps genomes reveal a high diversity of potential behavioral manipulation genes and a possible major role for enterotoxins.</title>
        <authorList>
            <person name="De Bekker C."/>
            <person name="Evans H.C."/>
            <person name="Brachmann A."/>
            <person name="Hughes D.P."/>
        </authorList>
    </citation>
    <scope>NUCLEOTIDE SEQUENCE [LARGE SCALE GENOMIC DNA]</scope>
    <source>
        <strain evidence="2 3">1348a</strain>
    </source>
</reference>
<feature type="compositionally biased region" description="Pro residues" evidence="1">
    <location>
        <begin position="29"/>
        <end position="47"/>
    </location>
</feature>
<feature type="region of interest" description="Disordered" evidence="1">
    <location>
        <begin position="1"/>
        <end position="142"/>
    </location>
</feature>
<proteinExistence type="predicted"/>
<evidence type="ECO:0000256" key="1">
    <source>
        <dbReference type="SAM" id="MobiDB-lite"/>
    </source>
</evidence>
<gene>
    <name evidence="2" type="ORF">CDD82_1651</name>
</gene>
<dbReference type="Proteomes" id="UP000224854">
    <property type="component" value="Unassembled WGS sequence"/>
</dbReference>
<name>A0A2C5XY49_9HYPO</name>
<dbReference type="AlphaFoldDB" id="A0A2C5XY49"/>
<evidence type="ECO:0000313" key="3">
    <source>
        <dbReference type="Proteomes" id="UP000224854"/>
    </source>
</evidence>
<sequence length="155" mass="16927">MAPYKDLAPTRFEVFPPLTGRRADRVFRPPIPRPPAHPSRTPGPPASRPRARRSAGSSVRRASGASRSRPRSGTVRRKTGGTGRGPGRWPKGTKKSDYGNADSGPGLPPGWREKQARLRTESDSRLHHGHMGDKDEPAQDEVQVVVAKAAERDDD</sequence>
<evidence type="ECO:0000313" key="2">
    <source>
        <dbReference type="EMBL" id="PHH80609.1"/>
    </source>
</evidence>
<organism evidence="2 3">
    <name type="scientific">Ophiocordyceps australis</name>
    <dbReference type="NCBI Taxonomy" id="1399860"/>
    <lineage>
        <taxon>Eukaryota</taxon>
        <taxon>Fungi</taxon>
        <taxon>Dikarya</taxon>
        <taxon>Ascomycota</taxon>
        <taxon>Pezizomycotina</taxon>
        <taxon>Sordariomycetes</taxon>
        <taxon>Hypocreomycetidae</taxon>
        <taxon>Hypocreales</taxon>
        <taxon>Ophiocordycipitaceae</taxon>
        <taxon>Ophiocordyceps</taxon>
    </lineage>
</organism>
<keyword evidence="3" id="KW-1185">Reference proteome</keyword>
<dbReference type="EMBL" id="NJEU01000151">
    <property type="protein sequence ID" value="PHH80609.1"/>
    <property type="molecule type" value="Genomic_DNA"/>
</dbReference>
<feature type="compositionally biased region" description="Basic and acidic residues" evidence="1">
    <location>
        <begin position="111"/>
        <end position="137"/>
    </location>
</feature>